<dbReference type="PANTHER" id="PTHR31637:SF0">
    <property type="entry name" value="2,3-BISPHOSPHOGLYCERATE-INDEPENDENT PHOSPHOGLYCERATE MUTASE"/>
    <property type="match status" value="1"/>
</dbReference>
<keyword evidence="2" id="KW-0413">Isomerase</keyword>
<feature type="domain" description="Metalloenzyme" evidence="1">
    <location>
        <begin position="11"/>
        <end position="75"/>
    </location>
</feature>
<dbReference type="InterPro" id="IPR005995">
    <property type="entry name" value="Pgm_bpd_ind"/>
</dbReference>
<dbReference type="InterPro" id="IPR006124">
    <property type="entry name" value="Metalloenzyme"/>
</dbReference>
<proteinExistence type="predicted"/>
<evidence type="ECO:0000313" key="2">
    <source>
        <dbReference type="EMBL" id="EME67954.1"/>
    </source>
</evidence>
<dbReference type="GO" id="GO:0030145">
    <property type="term" value="F:manganese ion binding"/>
    <property type="evidence" value="ECO:0007669"/>
    <property type="project" value="TreeGrafter"/>
</dbReference>
<dbReference type="Gene3D" id="3.40.720.10">
    <property type="entry name" value="Alkaline Phosphatase, subunit A"/>
    <property type="match status" value="1"/>
</dbReference>
<protein>
    <submittedName>
        <fullName evidence="2">Phosphoglyceromutase</fullName>
        <ecNumber evidence="2">5.4.2.-</ecNumber>
    </submittedName>
</protein>
<organism evidence="2 3">
    <name type="scientific">Paramagnetospirillum caucaseum</name>
    <dbReference type="NCBI Taxonomy" id="1244869"/>
    <lineage>
        <taxon>Bacteria</taxon>
        <taxon>Pseudomonadati</taxon>
        <taxon>Pseudomonadota</taxon>
        <taxon>Alphaproteobacteria</taxon>
        <taxon>Rhodospirillales</taxon>
        <taxon>Magnetospirillaceae</taxon>
        <taxon>Paramagnetospirillum</taxon>
    </lineage>
</organism>
<dbReference type="Pfam" id="PF01676">
    <property type="entry name" value="Metalloenzyme"/>
    <property type="match status" value="1"/>
</dbReference>
<evidence type="ECO:0000313" key="3">
    <source>
        <dbReference type="Proteomes" id="UP000011744"/>
    </source>
</evidence>
<dbReference type="EC" id="5.4.2.-" evidence="2"/>
<dbReference type="GO" id="GO:0004619">
    <property type="term" value="F:phosphoglycerate mutase activity"/>
    <property type="evidence" value="ECO:0007669"/>
    <property type="project" value="InterPro"/>
</dbReference>
<reference evidence="2 3" key="1">
    <citation type="journal article" date="2014" name="Genome Announc.">
        <title>Draft Genome Sequence of Magnetospirillum sp. Strain SO-1, a Freshwater Magnetotactic Bacterium Isolated from the Ol'khovka River, Russia.</title>
        <authorList>
            <person name="Grouzdev D.S."/>
            <person name="Dziuba M.V."/>
            <person name="Sukhacheva M.S."/>
            <person name="Mardanov A.V."/>
            <person name="Beletskiy A.V."/>
            <person name="Kuznetsov B.B."/>
            <person name="Skryabin K.G."/>
        </authorList>
    </citation>
    <scope>NUCLEOTIDE SEQUENCE [LARGE SCALE GENOMIC DNA]</scope>
    <source>
        <strain evidence="2 3">SO-1</strain>
    </source>
</reference>
<dbReference type="STRING" id="1244869.H261_20829"/>
<evidence type="ECO:0000259" key="1">
    <source>
        <dbReference type="Pfam" id="PF01676"/>
    </source>
</evidence>
<accession>M3A654</accession>
<dbReference type="GO" id="GO:0005829">
    <property type="term" value="C:cytosol"/>
    <property type="evidence" value="ECO:0007669"/>
    <property type="project" value="TreeGrafter"/>
</dbReference>
<dbReference type="eggNOG" id="COG0696">
    <property type="taxonomic scope" value="Bacteria"/>
</dbReference>
<dbReference type="SUPFAM" id="SSF53649">
    <property type="entry name" value="Alkaline phosphatase-like"/>
    <property type="match status" value="1"/>
</dbReference>
<feature type="non-terminal residue" evidence="2">
    <location>
        <position position="83"/>
    </location>
</feature>
<dbReference type="Proteomes" id="UP000011744">
    <property type="component" value="Unassembled WGS sequence"/>
</dbReference>
<name>M3A654_9PROT</name>
<dbReference type="InterPro" id="IPR017850">
    <property type="entry name" value="Alkaline_phosphatase_core_sf"/>
</dbReference>
<dbReference type="AlphaFoldDB" id="M3A654"/>
<gene>
    <name evidence="2" type="ORF">H261_20829</name>
</gene>
<dbReference type="GO" id="GO:0006007">
    <property type="term" value="P:glucose catabolic process"/>
    <property type="evidence" value="ECO:0007669"/>
    <property type="project" value="InterPro"/>
</dbReference>
<keyword evidence="3" id="KW-1185">Reference proteome</keyword>
<dbReference type="EMBL" id="AONQ01000092">
    <property type="protein sequence ID" value="EME67954.1"/>
    <property type="molecule type" value="Genomic_DNA"/>
</dbReference>
<sequence length="83" mass="9053">MSSAAPRRPRPVVLCILDGWGWRDETADNAIAQADTPNWDRFLKTYPHALLHTSGLQVGLPDGQMGNSEVGHMNLGAGRVVMQ</sequence>
<dbReference type="PANTHER" id="PTHR31637">
    <property type="entry name" value="2,3-BISPHOSPHOGLYCERATE-INDEPENDENT PHOSPHOGLYCERATE MUTASE"/>
    <property type="match status" value="1"/>
</dbReference>
<comment type="caution">
    <text evidence="2">The sequence shown here is derived from an EMBL/GenBank/DDBJ whole genome shotgun (WGS) entry which is preliminary data.</text>
</comment>